<sequence>MPSSSPTIVAIVIVVESPIPSRGLPFLFVSVARHPRLAMQAPVPAVRAARSTTGRHRLRLVSPLSRARWLARVSSLGGLTVSGMVENREVEGQGDRAWRRNSGK</sequence>
<organism evidence="1">
    <name type="scientific">Opuntia streptacantha</name>
    <name type="common">Prickly pear cactus</name>
    <name type="synonym">Opuntia cardona</name>
    <dbReference type="NCBI Taxonomy" id="393608"/>
    <lineage>
        <taxon>Eukaryota</taxon>
        <taxon>Viridiplantae</taxon>
        <taxon>Streptophyta</taxon>
        <taxon>Embryophyta</taxon>
        <taxon>Tracheophyta</taxon>
        <taxon>Spermatophyta</taxon>
        <taxon>Magnoliopsida</taxon>
        <taxon>eudicotyledons</taxon>
        <taxon>Gunneridae</taxon>
        <taxon>Pentapetalae</taxon>
        <taxon>Caryophyllales</taxon>
        <taxon>Cactineae</taxon>
        <taxon>Cactaceae</taxon>
        <taxon>Opuntioideae</taxon>
        <taxon>Opuntia</taxon>
    </lineage>
</organism>
<reference evidence="1" key="1">
    <citation type="journal article" date="2013" name="J. Plant Res.">
        <title>Effect of fungi and light on seed germination of three Opuntia species from semiarid lands of central Mexico.</title>
        <authorList>
            <person name="Delgado-Sanchez P."/>
            <person name="Jimenez-Bremont J.F."/>
            <person name="Guerrero-Gonzalez Mde L."/>
            <person name="Flores J."/>
        </authorList>
    </citation>
    <scope>NUCLEOTIDE SEQUENCE</scope>
    <source>
        <tissue evidence="1">Cladode</tissue>
    </source>
</reference>
<accession>A0A7C9F1D7</accession>
<dbReference type="EMBL" id="GISG01263126">
    <property type="protein sequence ID" value="MBA4674528.1"/>
    <property type="molecule type" value="Transcribed_RNA"/>
</dbReference>
<evidence type="ECO:0000313" key="1">
    <source>
        <dbReference type="EMBL" id="MBA4674528.1"/>
    </source>
</evidence>
<reference evidence="1" key="2">
    <citation type="submission" date="2020-07" db="EMBL/GenBank/DDBJ databases">
        <authorList>
            <person name="Vera ALvarez R."/>
            <person name="Arias-Moreno D.M."/>
            <person name="Jimenez-Jacinto V."/>
            <person name="Jimenez-Bremont J.F."/>
            <person name="Swaminathan K."/>
            <person name="Moose S.P."/>
            <person name="Guerrero-Gonzalez M.L."/>
            <person name="Marino-Ramirez L."/>
            <person name="Landsman D."/>
            <person name="Rodriguez-Kessler M."/>
            <person name="Delgado-Sanchez P."/>
        </authorList>
    </citation>
    <scope>NUCLEOTIDE SEQUENCE</scope>
    <source>
        <tissue evidence="1">Cladode</tissue>
    </source>
</reference>
<name>A0A7C9F1D7_OPUST</name>
<dbReference type="AlphaFoldDB" id="A0A7C9F1D7"/>
<protein>
    <submittedName>
        <fullName evidence="1">Uncharacterized protein</fullName>
    </submittedName>
</protein>
<proteinExistence type="predicted"/>